<protein>
    <submittedName>
        <fullName evidence="2">DUF4381 domain-containing protein</fullName>
    </submittedName>
</protein>
<dbReference type="InterPro" id="IPR025489">
    <property type="entry name" value="DUF4381"/>
</dbReference>
<evidence type="ECO:0000313" key="3">
    <source>
        <dbReference type="Proteomes" id="UP001056291"/>
    </source>
</evidence>
<organism evidence="2 3">
    <name type="scientific">Sneathiella marina</name>
    <dbReference type="NCBI Taxonomy" id="2950108"/>
    <lineage>
        <taxon>Bacteria</taxon>
        <taxon>Pseudomonadati</taxon>
        <taxon>Pseudomonadota</taxon>
        <taxon>Alphaproteobacteria</taxon>
        <taxon>Sneathiellales</taxon>
        <taxon>Sneathiellaceae</taxon>
        <taxon>Sneathiella</taxon>
    </lineage>
</organism>
<dbReference type="RefSeq" id="WP_251932572.1">
    <property type="nucleotide sequence ID" value="NZ_CP098747.1"/>
</dbReference>
<dbReference type="Pfam" id="PF14316">
    <property type="entry name" value="DUF4381"/>
    <property type="match status" value="1"/>
</dbReference>
<dbReference type="EMBL" id="CP098747">
    <property type="protein sequence ID" value="USG59802.1"/>
    <property type="molecule type" value="Genomic_DNA"/>
</dbReference>
<keyword evidence="3" id="KW-1185">Reference proteome</keyword>
<proteinExistence type="predicted"/>
<reference evidence="2" key="1">
    <citation type="submission" date="2022-06" db="EMBL/GenBank/DDBJ databases">
        <title>Sneathiella actinostolidae sp. nov., isolated from a sea anemonein the Western Pacific Ocean.</title>
        <authorList>
            <person name="Wei M.J."/>
        </authorList>
    </citation>
    <scope>NUCLEOTIDE SEQUENCE</scope>
    <source>
        <strain evidence="2">PHK-P5</strain>
    </source>
</reference>
<feature type="transmembrane region" description="Helical" evidence="1">
    <location>
        <begin position="36"/>
        <end position="57"/>
    </location>
</feature>
<gene>
    <name evidence="2" type="ORF">NBZ79_11495</name>
</gene>
<keyword evidence="1" id="KW-1133">Transmembrane helix</keyword>
<keyword evidence="1" id="KW-0812">Transmembrane</keyword>
<sequence length="166" mass="19208">MADNSMTASELFGSNRMWGLKEIPLPEPVSFFPDTVGWLTLAALFGLFLCFLFTLFLRRWRKKAPLRQAIRDLRDISDQQHNYSQIPLILRQTALQQYDRDEVASLRGRSYTDWLNTKLKNPVFDPRDSELLATLPYTPSEKSLTDIATLNGLVQKSIVWLKNHHV</sequence>
<keyword evidence="1" id="KW-0472">Membrane</keyword>
<evidence type="ECO:0000256" key="1">
    <source>
        <dbReference type="SAM" id="Phobius"/>
    </source>
</evidence>
<evidence type="ECO:0000313" key="2">
    <source>
        <dbReference type="EMBL" id="USG59802.1"/>
    </source>
</evidence>
<name>A0ABY4VXZ5_9PROT</name>
<accession>A0ABY4VXZ5</accession>
<dbReference type="Proteomes" id="UP001056291">
    <property type="component" value="Chromosome"/>
</dbReference>